<organism evidence="1 2">
    <name type="scientific">Syntrophomonas wolfei subsp. wolfei (strain DSM 2245B / Goettingen)</name>
    <dbReference type="NCBI Taxonomy" id="335541"/>
    <lineage>
        <taxon>Bacteria</taxon>
        <taxon>Bacillati</taxon>
        <taxon>Bacillota</taxon>
        <taxon>Clostridia</taxon>
        <taxon>Eubacteriales</taxon>
        <taxon>Syntrophomonadaceae</taxon>
        <taxon>Syntrophomonas</taxon>
    </lineage>
</organism>
<sequence>MTNSSSASFVLTVKEEIIDAKIKRFKENGKTGWVQLLEFLKKKMGEEGYKTIIGNQEYSFTIKDFPLGKSQFLADDSDPEEISKSDFSELSDDEMWAVINWVVVKGESNDILGVGATQTTKPQCERGGCKV</sequence>
<keyword evidence="2" id="KW-1185">Reference proteome</keyword>
<proteinExistence type="predicted"/>
<gene>
    <name evidence="1" type="ordered locus">Swol_1678</name>
</gene>
<dbReference type="STRING" id="335541.Swol_1678"/>
<protein>
    <submittedName>
        <fullName evidence="1">Uncharacterized protein</fullName>
    </submittedName>
</protein>
<reference evidence="2" key="1">
    <citation type="journal article" date="2010" name="Environ. Microbiol.">
        <title>The genome of Syntrophomonas wolfei: new insights into syntrophic metabolism and biohydrogen production.</title>
        <authorList>
            <person name="Sieber J.R."/>
            <person name="Sims D.R."/>
            <person name="Han C."/>
            <person name="Kim E."/>
            <person name="Lykidis A."/>
            <person name="Lapidus A.L."/>
            <person name="McDonnald E."/>
            <person name="Rohlin L."/>
            <person name="Culley D.E."/>
            <person name="Gunsalus R."/>
            <person name="McInerney M.J."/>
        </authorList>
    </citation>
    <scope>NUCLEOTIDE SEQUENCE [LARGE SCALE GENOMIC DNA]</scope>
    <source>
        <strain evidence="2">DSM 2245B / Goettingen</strain>
    </source>
</reference>
<dbReference type="EMBL" id="CP000448">
    <property type="protein sequence ID" value="ABI68976.1"/>
    <property type="molecule type" value="Genomic_DNA"/>
</dbReference>
<accession>Q0AWC8</accession>
<dbReference type="AlphaFoldDB" id="Q0AWC8"/>
<name>Q0AWC8_SYNWW</name>
<dbReference type="Proteomes" id="UP000001968">
    <property type="component" value="Chromosome"/>
</dbReference>
<dbReference type="KEGG" id="swo:Swol_1678"/>
<dbReference type="HOGENOM" id="CLU_1891447_0_0_9"/>
<evidence type="ECO:0000313" key="2">
    <source>
        <dbReference type="Proteomes" id="UP000001968"/>
    </source>
</evidence>
<evidence type="ECO:0000313" key="1">
    <source>
        <dbReference type="EMBL" id="ABI68976.1"/>
    </source>
</evidence>